<dbReference type="Pfam" id="PF01259">
    <property type="entry name" value="SAICAR_synt"/>
    <property type="match status" value="1"/>
</dbReference>
<dbReference type="InterPro" id="IPR018236">
    <property type="entry name" value="SAICAR_synthetase_CS"/>
</dbReference>
<dbReference type="SUPFAM" id="SSF56104">
    <property type="entry name" value="SAICAR synthase-like"/>
    <property type="match status" value="1"/>
</dbReference>
<evidence type="ECO:0000256" key="8">
    <source>
        <dbReference type="ARBA" id="ARBA00022840"/>
    </source>
</evidence>
<comment type="similarity">
    <text evidence="2 11">Belongs to the SAICAR synthetase family.</text>
</comment>
<evidence type="ECO:0000256" key="7">
    <source>
        <dbReference type="ARBA" id="ARBA00022755"/>
    </source>
</evidence>
<dbReference type="CDD" id="cd01415">
    <property type="entry name" value="SAICAR_synt_PurC"/>
    <property type="match status" value="1"/>
</dbReference>
<dbReference type="InterPro" id="IPR050089">
    <property type="entry name" value="SAICAR_synthetase"/>
</dbReference>
<keyword evidence="7 11" id="KW-0658">Purine biosynthesis</keyword>
<dbReference type="InterPro" id="IPR028923">
    <property type="entry name" value="SAICAR_synt/ADE2_N"/>
</dbReference>
<dbReference type="Gene3D" id="3.30.200.20">
    <property type="entry name" value="Phosphorylase Kinase, domain 1"/>
    <property type="match status" value="1"/>
</dbReference>
<dbReference type="GO" id="GO:0005524">
    <property type="term" value="F:ATP binding"/>
    <property type="evidence" value="ECO:0007669"/>
    <property type="project" value="UniProtKB-KW"/>
</dbReference>
<dbReference type="InterPro" id="IPR033934">
    <property type="entry name" value="SAICAR_synt_PurC"/>
</dbReference>
<evidence type="ECO:0000256" key="11">
    <source>
        <dbReference type="HAMAP-Rule" id="MF_00137"/>
    </source>
</evidence>
<keyword evidence="6 11" id="KW-0547">Nucleotide-binding</keyword>
<dbReference type="InterPro" id="IPR001636">
    <property type="entry name" value="SAICAR_synth"/>
</dbReference>
<gene>
    <name evidence="11" type="primary">purC</name>
    <name evidence="13" type="ORF">QJ521_03305</name>
</gene>
<dbReference type="Gene3D" id="3.30.470.20">
    <property type="entry name" value="ATP-grasp fold, B domain"/>
    <property type="match status" value="1"/>
</dbReference>
<reference evidence="13" key="1">
    <citation type="submission" date="2023-05" db="EMBL/GenBank/DDBJ databases">
        <title>Mariniplasma microaerophilum sp. nov., a novel anaerobic mollicute isolated from terrestrial mud volcano, Taman Peninsula, Russia.</title>
        <authorList>
            <person name="Khomyakova M.A."/>
            <person name="Merkel A.Y."/>
            <person name="Slobodkin A.I."/>
        </authorList>
    </citation>
    <scope>NUCLEOTIDE SEQUENCE</scope>
    <source>
        <strain evidence="13">M4Ah</strain>
    </source>
</reference>
<evidence type="ECO:0000256" key="4">
    <source>
        <dbReference type="ARBA" id="ARBA00016460"/>
    </source>
</evidence>
<organism evidence="13 14">
    <name type="scientific">Peloplasma aerotolerans</name>
    <dbReference type="NCBI Taxonomy" id="3044389"/>
    <lineage>
        <taxon>Bacteria</taxon>
        <taxon>Bacillati</taxon>
        <taxon>Mycoplasmatota</taxon>
        <taxon>Mollicutes</taxon>
        <taxon>Acholeplasmatales</taxon>
        <taxon>Acholeplasmataceae</taxon>
        <taxon>Peloplasma</taxon>
    </lineage>
</organism>
<dbReference type="FunFam" id="3.30.470.20:FF:000006">
    <property type="entry name" value="Phosphoribosylaminoimidazole-succinocarboxamide synthase"/>
    <property type="match status" value="1"/>
</dbReference>
<keyword evidence="5 11" id="KW-0436">Ligase</keyword>
<dbReference type="PANTHER" id="PTHR43599">
    <property type="entry name" value="MULTIFUNCTIONAL PROTEIN ADE2"/>
    <property type="match status" value="1"/>
</dbReference>
<evidence type="ECO:0000313" key="13">
    <source>
        <dbReference type="EMBL" id="MDI6452584.1"/>
    </source>
</evidence>
<sequence length="238" mass="27455">MKIERGNMLYEGKAKIVYKTNHEDKVIIYFKDDATAFNGLKKSTVHDKGIMNNEITAIIFNYLETQGVSTHLISKISDREQVCKILNIFKIEVIIRNVITGNMSKRLGIKDGTVPDETIYEMCYKNDEYQDPLINEDHALALKLATKQELSHIKELALNINALLQKLLDPLDILLVDLKLEFGKDSNQKIYLADEISPDTCRFWDKKTMKKLDKDRFRLNLGGVEDAYSEILKRLRTI</sequence>
<comment type="pathway">
    <text evidence="1 11">Purine metabolism; IMP biosynthesis via de novo pathway; 5-amino-1-(5-phospho-D-ribosyl)imidazole-4-carboxamide from 5-amino-1-(5-phospho-D-ribosyl)imidazole-4-carboxylate: step 1/2.</text>
</comment>
<evidence type="ECO:0000313" key="14">
    <source>
        <dbReference type="Proteomes" id="UP001431532"/>
    </source>
</evidence>
<dbReference type="PANTHER" id="PTHR43599:SF3">
    <property type="entry name" value="SI:DKEY-6E2.2"/>
    <property type="match status" value="1"/>
</dbReference>
<evidence type="ECO:0000256" key="6">
    <source>
        <dbReference type="ARBA" id="ARBA00022741"/>
    </source>
</evidence>
<name>A0AAW6U9F6_9MOLU</name>
<evidence type="ECO:0000256" key="10">
    <source>
        <dbReference type="ARBA" id="ARBA00048475"/>
    </source>
</evidence>
<dbReference type="GO" id="GO:0004639">
    <property type="term" value="F:phosphoribosylaminoimidazolesuccinocarboxamide synthase activity"/>
    <property type="evidence" value="ECO:0007669"/>
    <property type="project" value="UniProtKB-UniRule"/>
</dbReference>
<dbReference type="PROSITE" id="PS01058">
    <property type="entry name" value="SAICAR_SYNTHETASE_2"/>
    <property type="match status" value="1"/>
</dbReference>
<dbReference type="EMBL" id="JASCXW010000006">
    <property type="protein sequence ID" value="MDI6452584.1"/>
    <property type="molecule type" value="Genomic_DNA"/>
</dbReference>
<feature type="domain" description="SAICAR synthetase/ADE2 N-terminal" evidence="12">
    <location>
        <begin position="9"/>
        <end position="234"/>
    </location>
</feature>
<evidence type="ECO:0000256" key="5">
    <source>
        <dbReference type="ARBA" id="ARBA00022598"/>
    </source>
</evidence>
<proteinExistence type="inferred from homology"/>
<dbReference type="GO" id="GO:0009236">
    <property type="term" value="P:cobalamin biosynthetic process"/>
    <property type="evidence" value="ECO:0007669"/>
    <property type="project" value="InterPro"/>
</dbReference>
<protein>
    <recommendedName>
        <fullName evidence="4 11">Phosphoribosylaminoimidazole-succinocarboxamide synthase</fullName>
        <ecNumber evidence="3 11">6.3.2.6</ecNumber>
    </recommendedName>
    <alternativeName>
        <fullName evidence="9 11">SAICAR synthetase</fullName>
    </alternativeName>
</protein>
<evidence type="ECO:0000256" key="2">
    <source>
        <dbReference type="ARBA" id="ARBA00010190"/>
    </source>
</evidence>
<evidence type="ECO:0000259" key="12">
    <source>
        <dbReference type="Pfam" id="PF01259"/>
    </source>
</evidence>
<dbReference type="HAMAP" id="MF_00137">
    <property type="entry name" value="SAICAR_synth"/>
    <property type="match status" value="1"/>
</dbReference>
<dbReference type="Proteomes" id="UP001431532">
    <property type="component" value="Unassembled WGS sequence"/>
</dbReference>
<dbReference type="EC" id="6.3.2.6" evidence="3 11"/>
<accession>A0AAW6U9F6</accession>
<dbReference type="GO" id="GO:0006189">
    <property type="term" value="P:'de novo' IMP biosynthetic process"/>
    <property type="evidence" value="ECO:0007669"/>
    <property type="project" value="UniProtKB-UniRule"/>
</dbReference>
<comment type="caution">
    <text evidence="13">The sequence shown here is derived from an EMBL/GenBank/DDBJ whole genome shotgun (WGS) entry which is preliminary data.</text>
</comment>
<keyword evidence="14" id="KW-1185">Reference proteome</keyword>
<evidence type="ECO:0000256" key="1">
    <source>
        <dbReference type="ARBA" id="ARBA00004672"/>
    </source>
</evidence>
<dbReference type="NCBIfam" id="TIGR00081">
    <property type="entry name" value="purC"/>
    <property type="match status" value="1"/>
</dbReference>
<comment type="catalytic activity">
    <reaction evidence="10 11">
        <text>5-amino-1-(5-phospho-D-ribosyl)imidazole-4-carboxylate + L-aspartate + ATP = (2S)-2-[5-amino-1-(5-phospho-beta-D-ribosyl)imidazole-4-carboxamido]succinate + ADP + phosphate + 2 H(+)</text>
        <dbReference type="Rhea" id="RHEA:22628"/>
        <dbReference type="ChEBI" id="CHEBI:15378"/>
        <dbReference type="ChEBI" id="CHEBI:29991"/>
        <dbReference type="ChEBI" id="CHEBI:30616"/>
        <dbReference type="ChEBI" id="CHEBI:43474"/>
        <dbReference type="ChEBI" id="CHEBI:58443"/>
        <dbReference type="ChEBI" id="CHEBI:77657"/>
        <dbReference type="ChEBI" id="CHEBI:456216"/>
        <dbReference type="EC" id="6.3.2.6"/>
    </reaction>
</comment>
<dbReference type="AlphaFoldDB" id="A0AAW6U9F6"/>
<evidence type="ECO:0000256" key="3">
    <source>
        <dbReference type="ARBA" id="ARBA00012217"/>
    </source>
</evidence>
<keyword evidence="8 11" id="KW-0067">ATP-binding</keyword>
<evidence type="ECO:0000256" key="9">
    <source>
        <dbReference type="ARBA" id="ARBA00030409"/>
    </source>
</evidence>